<dbReference type="InterPro" id="IPR007165">
    <property type="entry name" value="Phage_holin_4_2"/>
</dbReference>
<reference evidence="2 3" key="1">
    <citation type="submission" date="2020-02" db="EMBL/GenBank/DDBJ databases">
        <title>Draft genome sequence of two Spirosoma agri KCTC 52727 and Spirosoma terrae KCTC 52035.</title>
        <authorList>
            <person name="Rojas J."/>
            <person name="Ambika Manirajan B."/>
            <person name="Suarez C."/>
            <person name="Ratering S."/>
            <person name="Schnell S."/>
        </authorList>
    </citation>
    <scope>NUCLEOTIDE SEQUENCE [LARGE SCALE GENOMIC DNA]</scope>
    <source>
        <strain evidence="2 3">KCTC 52035</strain>
    </source>
</reference>
<organism evidence="2 3">
    <name type="scientific">Spirosoma terrae</name>
    <dbReference type="NCBI Taxonomy" id="1968276"/>
    <lineage>
        <taxon>Bacteria</taxon>
        <taxon>Pseudomonadati</taxon>
        <taxon>Bacteroidota</taxon>
        <taxon>Cytophagia</taxon>
        <taxon>Cytophagales</taxon>
        <taxon>Cytophagaceae</taxon>
        <taxon>Spirosoma</taxon>
    </lineage>
</organism>
<dbReference type="PANTHER" id="PTHR37309:SF1">
    <property type="entry name" value="SLR0284 PROTEIN"/>
    <property type="match status" value="1"/>
</dbReference>
<dbReference type="Proteomes" id="UP000474175">
    <property type="component" value="Unassembled WGS sequence"/>
</dbReference>
<dbReference type="RefSeq" id="WP_163941016.1">
    <property type="nucleotide sequence ID" value="NZ_JAAFZH010000001.1"/>
</dbReference>
<dbReference type="EMBL" id="JAAFZH010000001">
    <property type="protein sequence ID" value="NDU93286.1"/>
    <property type="molecule type" value="Genomic_DNA"/>
</dbReference>
<sequence>MGLIIRILISAVAVYVASLFIPGVSVAGGAGTYLIVAIVLGFLNAFVKPILTVLTIPITIVTLGLFLLVLNVLMVYLADSLISGFDITGSGISYFITALLFSFVVSVITALIDAIV</sequence>
<name>A0A6L9KYH7_9BACT</name>
<evidence type="ECO:0000256" key="1">
    <source>
        <dbReference type="SAM" id="Phobius"/>
    </source>
</evidence>
<keyword evidence="1" id="KW-0472">Membrane</keyword>
<keyword evidence="1" id="KW-0812">Transmembrane</keyword>
<dbReference type="AlphaFoldDB" id="A0A6L9KYH7"/>
<comment type="caution">
    <text evidence="2">The sequence shown here is derived from an EMBL/GenBank/DDBJ whole genome shotgun (WGS) entry which is preliminary data.</text>
</comment>
<proteinExistence type="predicted"/>
<feature type="transmembrane region" description="Helical" evidence="1">
    <location>
        <begin position="30"/>
        <end position="47"/>
    </location>
</feature>
<keyword evidence="3" id="KW-1185">Reference proteome</keyword>
<evidence type="ECO:0000313" key="3">
    <source>
        <dbReference type="Proteomes" id="UP000474175"/>
    </source>
</evidence>
<protein>
    <submittedName>
        <fullName evidence="2">Phage holin family protein</fullName>
    </submittedName>
</protein>
<evidence type="ECO:0000313" key="2">
    <source>
        <dbReference type="EMBL" id="NDU93286.1"/>
    </source>
</evidence>
<gene>
    <name evidence="2" type="ORF">GK108_00215</name>
</gene>
<accession>A0A6L9KYH7</accession>
<dbReference type="Pfam" id="PF04020">
    <property type="entry name" value="Phage_holin_4_2"/>
    <property type="match status" value="1"/>
</dbReference>
<feature type="transmembrane region" description="Helical" evidence="1">
    <location>
        <begin position="92"/>
        <end position="112"/>
    </location>
</feature>
<feature type="transmembrane region" description="Helical" evidence="1">
    <location>
        <begin position="7"/>
        <end position="24"/>
    </location>
</feature>
<feature type="transmembrane region" description="Helical" evidence="1">
    <location>
        <begin position="54"/>
        <end position="77"/>
    </location>
</feature>
<keyword evidence="1" id="KW-1133">Transmembrane helix</keyword>
<dbReference type="PANTHER" id="PTHR37309">
    <property type="entry name" value="SLR0284 PROTEIN"/>
    <property type="match status" value="1"/>
</dbReference>